<proteinExistence type="predicted"/>
<reference evidence="1 2" key="2">
    <citation type="journal article" date="2017" name="Front. Microbiol.">
        <title>Genomics Reveals a Unique Clone of Burkholderia cenocepacia Harboring an Actively Excising Novel Genomic Island.</title>
        <authorList>
            <person name="Patil P.P."/>
            <person name="Mali S."/>
            <person name="Midha S."/>
            <person name="Gautam V."/>
            <person name="Dash L."/>
            <person name="Kumar S."/>
            <person name="Shastri J."/>
            <person name="Singhal L."/>
            <person name="Patil P.B."/>
        </authorList>
    </citation>
    <scope>NUCLEOTIDE SEQUENCE [LARGE SCALE GENOMIC DNA]</scope>
    <source>
        <strain evidence="1 2">BC-19</strain>
    </source>
</reference>
<dbReference type="AlphaFoldDB" id="A0ABD4UC72"/>
<comment type="caution">
    <text evidence="1">The sequence shown here is derived from an EMBL/GenBank/DDBJ whole genome shotgun (WGS) entry which is preliminary data.</text>
</comment>
<gene>
    <name evidence="1" type="ORF">UE95_012170</name>
</gene>
<evidence type="ECO:0000313" key="1">
    <source>
        <dbReference type="EMBL" id="MCW3712042.1"/>
    </source>
</evidence>
<dbReference type="Proteomes" id="UP000191686">
    <property type="component" value="Unassembled WGS sequence"/>
</dbReference>
<protein>
    <recommendedName>
        <fullName evidence="3">Plasmid replication protein RepL domain-containing protein</fullName>
    </recommendedName>
</protein>
<organism evidence="1 2">
    <name type="scientific">Burkholderia cenocepacia</name>
    <dbReference type="NCBI Taxonomy" id="95486"/>
    <lineage>
        <taxon>Bacteria</taxon>
        <taxon>Pseudomonadati</taxon>
        <taxon>Pseudomonadota</taxon>
        <taxon>Betaproteobacteria</taxon>
        <taxon>Burkholderiales</taxon>
        <taxon>Burkholderiaceae</taxon>
        <taxon>Burkholderia</taxon>
        <taxon>Burkholderia cepacia complex</taxon>
    </lineage>
</organism>
<evidence type="ECO:0000313" key="2">
    <source>
        <dbReference type="Proteomes" id="UP000191686"/>
    </source>
</evidence>
<evidence type="ECO:0008006" key="3">
    <source>
        <dbReference type="Google" id="ProtNLM"/>
    </source>
</evidence>
<reference evidence="1 2" key="1">
    <citation type="journal article" date="2017" name="Front. Microbiol.">
        <title>Genomics reveals a unique clone of Burkholderia cenocepacia harbouring an actively excising novel genomic island.</title>
        <authorList>
            <person name="Patil P."/>
            <person name="Mali S."/>
            <person name="Midha S."/>
            <person name="Gautam V."/>
            <person name="Dash L."/>
            <person name="Kumar S."/>
            <person name="Shastri J."/>
            <person name="Singhal L."/>
            <person name="Patil P.B."/>
        </authorList>
    </citation>
    <scope>NUCLEOTIDE SEQUENCE [LARGE SCALE GENOMIC DNA]</scope>
    <source>
        <strain evidence="1 2">BC-19</strain>
    </source>
</reference>
<accession>A0ABD4UC72</accession>
<sequence>MNQGTSDAYSYISADKFITLFGRSKNQNKVMMFLINKIDRFNCFGGLEDEISSQYNINKKQIENIFDAFIQKGFIKKKDASSKVQYMFNPEFAHKCDYMDDYYKLKSQYDNA</sequence>
<dbReference type="EMBL" id="JYMX02000008">
    <property type="protein sequence ID" value="MCW3712042.1"/>
    <property type="molecule type" value="Genomic_DNA"/>
</dbReference>
<name>A0ABD4UC72_9BURK</name>
<dbReference type="RefSeq" id="WP_143262284.1">
    <property type="nucleotide sequence ID" value="NZ_JAIMHC010000001.1"/>
</dbReference>